<accession>A0AAD1ZC31</accession>
<sequence length="122" mass="13605">MNRVQGSTKKALIDILDQVENVISVEESVCKDEETFLEAERCPEDFLHISQHRVTLRKVNSDRDVDFHGSNGTNSKNNSNVFNSQSPFNTPPSLSFCHDKAADGFSGVPDEQGSRQHKKGID</sequence>
<proteinExistence type="predicted"/>
<dbReference type="AlphaFoldDB" id="A0AAD1ZC31"/>
<feature type="region of interest" description="Disordered" evidence="1">
    <location>
        <begin position="60"/>
        <end position="122"/>
    </location>
</feature>
<dbReference type="EMBL" id="OU503042">
    <property type="protein sequence ID" value="CAI9764940.1"/>
    <property type="molecule type" value="Genomic_DNA"/>
</dbReference>
<dbReference type="Proteomes" id="UP000834106">
    <property type="component" value="Chromosome 7"/>
</dbReference>
<feature type="compositionally biased region" description="Low complexity" evidence="1">
    <location>
        <begin position="70"/>
        <end position="86"/>
    </location>
</feature>
<evidence type="ECO:0000313" key="2">
    <source>
        <dbReference type="EMBL" id="CAI9764940.1"/>
    </source>
</evidence>
<evidence type="ECO:0000313" key="3">
    <source>
        <dbReference type="Proteomes" id="UP000834106"/>
    </source>
</evidence>
<protein>
    <submittedName>
        <fullName evidence="2">Uncharacterized protein</fullName>
    </submittedName>
</protein>
<keyword evidence="3" id="KW-1185">Reference proteome</keyword>
<evidence type="ECO:0000256" key="1">
    <source>
        <dbReference type="SAM" id="MobiDB-lite"/>
    </source>
</evidence>
<organism evidence="2 3">
    <name type="scientific">Fraxinus pennsylvanica</name>
    <dbReference type="NCBI Taxonomy" id="56036"/>
    <lineage>
        <taxon>Eukaryota</taxon>
        <taxon>Viridiplantae</taxon>
        <taxon>Streptophyta</taxon>
        <taxon>Embryophyta</taxon>
        <taxon>Tracheophyta</taxon>
        <taxon>Spermatophyta</taxon>
        <taxon>Magnoliopsida</taxon>
        <taxon>eudicotyledons</taxon>
        <taxon>Gunneridae</taxon>
        <taxon>Pentapetalae</taxon>
        <taxon>asterids</taxon>
        <taxon>lamiids</taxon>
        <taxon>Lamiales</taxon>
        <taxon>Oleaceae</taxon>
        <taxon>Oleeae</taxon>
        <taxon>Fraxinus</taxon>
    </lineage>
</organism>
<gene>
    <name evidence="2" type="ORF">FPE_LOCUS12370</name>
</gene>
<reference evidence="2" key="1">
    <citation type="submission" date="2023-05" db="EMBL/GenBank/DDBJ databases">
        <authorList>
            <person name="Huff M."/>
        </authorList>
    </citation>
    <scope>NUCLEOTIDE SEQUENCE</scope>
</reference>
<name>A0AAD1ZC31_9LAMI</name>